<dbReference type="SUPFAM" id="SSF48498">
    <property type="entry name" value="Tetracyclin repressor-like, C-terminal domain"/>
    <property type="match status" value="1"/>
</dbReference>
<gene>
    <name evidence="6" type="ORF">AVL61_00540</name>
</gene>
<evidence type="ECO:0000259" key="5">
    <source>
        <dbReference type="PROSITE" id="PS50977"/>
    </source>
</evidence>
<feature type="DNA-binding region" description="H-T-H motif" evidence="4">
    <location>
        <begin position="43"/>
        <end position="62"/>
    </location>
</feature>
<dbReference type="PROSITE" id="PS50977">
    <property type="entry name" value="HTH_TETR_2"/>
    <property type="match status" value="1"/>
</dbReference>
<dbReference type="InterPro" id="IPR036271">
    <property type="entry name" value="Tet_transcr_reg_TetR-rel_C_sf"/>
</dbReference>
<comment type="caution">
    <text evidence="6">The sequence shown here is derived from an EMBL/GenBank/DDBJ whole genome shotgun (WGS) entry which is preliminary data.</text>
</comment>
<dbReference type="AlphaFoldDB" id="A0A0W8INA9"/>
<dbReference type="Proteomes" id="UP000053512">
    <property type="component" value="Unassembled WGS sequence"/>
</dbReference>
<sequence>MRSERGAGAAEAGPGTFTERARREQILACAVEAIAELGFGRASLAEIARRAGVSKGVVSYYFPGKKSLLEQVVADVYARAGAAVAAATAGRTGAAALRSYLEANLGFLAAHPAGIRAVTEIVLNLRGPDGAPRFAPTGEDPVLGHLEQMLRDGQQAGEFRDFDPRSMAVLLRGAIDTASGRLVTDPGFDLAAYTHELVTTAELATRGAP</sequence>
<feature type="domain" description="HTH tetR-type" evidence="5">
    <location>
        <begin position="20"/>
        <end position="80"/>
    </location>
</feature>
<accession>A0A0W8INA9</accession>
<keyword evidence="1" id="KW-0805">Transcription regulation</keyword>
<dbReference type="PRINTS" id="PR00455">
    <property type="entry name" value="HTHTETR"/>
</dbReference>
<evidence type="ECO:0000256" key="3">
    <source>
        <dbReference type="ARBA" id="ARBA00023163"/>
    </source>
</evidence>
<dbReference type="RefSeq" id="WP_058872869.1">
    <property type="nucleotide sequence ID" value="NZ_LQBK01000004.1"/>
</dbReference>
<dbReference type="PANTHER" id="PTHR30055:SF234">
    <property type="entry name" value="HTH-TYPE TRANSCRIPTIONAL REGULATOR BETI"/>
    <property type="match status" value="1"/>
</dbReference>
<protein>
    <recommendedName>
        <fullName evidence="5">HTH tetR-type domain-containing protein</fullName>
    </recommendedName>
</protein>
<dbReference type="GO" id="GO:0000976">
    <property type="term" value="F:transcription cis-regulatory region binding"/>
    <property type="evidence" value="ECO:0007669"/>
    <property type="project" value="TreeGrafter"/>
</dbReference>
<keyword evidence="3" id="KW-0804">Transcription</keyword>
<evidence type="ECO:0000256" key="2">
    <source>
        <dbReference type="ARBA" id="ARBA00023125"/>
    </source>
</evidence>
<dbReference type="InterPro" id="IPR023772">
    <property type="entry name" value="DNA-bd_HTH_TetR-type_CS"/>
</dbReference>
<dbReference type="SUPFAM" id="SSF46689">
    <property type="entry name" value="Homeodomain-like"/>
    <property type="match status" value="1"/>
</dbReference>
<dbReference type="EMBL" id="LQBK01000004">
    <property type="protein sequence ID" value="KUG61453.1"/>
    <property type="molecule type" value="Genomic_DNA"/>
</dbReference>
<dbReference type="Pfam" id="PF00440">
    <property type="entry name" value="TetR_N"/>
    <property type="match status" value="1"/>
</dbReference>
<reference evidence="7" key="1">
    <citation type="submission" date="2015-12" db="EMBL/GenBank/DDBJ databases">
        <authorList>
            <person name="Nair G.R."/>
            <person name="Kaur G."/>
            <person name="Mayilraj S."/>
        </authorList>
    </citation>
    <scope>NUCLEOTIDE SEQUENCE [LARGE SCALE GENOMIC DNA]</scope>
    <source>
        <strain evidence="7">CD08_4</strain>
    </source>
</reference>
<proteinExistence type="predicted"/>
<dbReference type="PANTHER" id="PTHR30055">
    <property type="entry name" value="HTH-TYPE TRANSCRIPTIONAL REGULATOR RUTR"/>
    <property type="match status" value="1"/>
</dbReference>
<organism evidence="6 7">
    <name type="scientific">Kocuria rosea subsp. polaris</name>
    <dbReference type="NCBI Taxonomy" id="136273"/>
    <lineage>
        <taxon>Bacteria</taxon>
        <taxon>Bacillati</taxon>
        <taxon>Actinomycetota</taxon>
        <taxon>Actinomycetes</taxon>
        <taxon>Micrococcales</taxon>
        <taxon>Micrococcaceae</taxon>
        <taxon>Kocuria</taxon>
    </lineage>
</organism>
<dbReference type="InterPro" id="IPR001647">
    <property type="entry name" value="HTH_TetR"/>
</dbReference>
<dbReference type="InterPro" id="IPR050109">
    <property type="entry name" value="HTH-type_TetR-like_transc_reg"/>
</dbReference>
<evidence type="ECO:0000256" key="1">
    <source>
        <dbReference type="ARBA" id="ARBA00023015"/>
    </source>
</evidence>
<dbReference type="GO" id="GO:0003700">
    <property type="term" value="F:DNA-binding transcription factor activity"/>
    <property type="evidence" value="ECO:0007669"/>
    <property type="project" value="TreeGrafter"/>
</dbReference>
<evidence type="ECO:0000313" key="6">
    <source>
        <dbReference type="EMBL" id="KUG61453.1"/>
    </source>
</evidence>
<dbReference type="PROSITE" id="PS01081">
    <property type="entry name" value="HTH_TETR_1"/>
    <property type="match status" value="1"/>
</dbReference>
<keyword evidence="2 4" id="KW-0238">DNA-binding</keyword>
<evidence type="ECO:0000313" key="7">
    <source>
        <dbReference type="Proteomes" id="UP000053512"/>
    </source>
</evidence>
<name>A0A0W8INA9_KOCRO</name>
<evidence type="ECO:0000256" key="4">
    <source>
        <dbReference type="PROSITE-ProRule" id="PRU00335"/>
    </source>
</evidence>
<dbReference type="OrthoDB" id="9806334at2"/>
<dbReference type="InterPro" id="IPR009057">
    <property type="entry name" value="Homeodomain-like_sf"/>
</dbReference>
<dbReference type="Gene3D" id="1.10.10.60">
    <property type="entry name" value="Homeodomain-like"/>
    <property type="match status" value="1"/>
</dbReference>
<dbReference type="Gene3D" id="1.10.357.10">
    <property type="entry name" value="Tetracycline Repressor, domain 2"/>
    <property type="match status" value="1"/>
</dbReference>